<dbReference type="AlphaFoldDB" id="A0A176S7W2"/>
<dbReference type="EMBL" id="LUTY01000080">
    <property type="protein sequence ID" value="OAD23949.1"/>
    <property type="molecule type" value="Genomic_DNA"/>
</dbReference>
<evidence type="ECO:0000313" key="2">
    <source>
        <dbReference type="Proteomes" id="UP000076962"/>
    </source>
</evidence>
<evidence type="ECO:0000313" key="1">
    <source>
        <dbReference type="EMBL" id="OAD23949.1"/>
    </source>
</evidence>
<dbReference type="Gene3D" id="3.40.50.2000">
    <property type="entry name" value="Glycogen Phosphorylase B"/>
    <property type="match status" value="1"/>
</dbReference>
<gene>
    <name evidence="1" type="ORF">THIOM_000200</name>
</gene>
<comment type="caution">
    <text evidence="1">The sequence shown here is derived from an EMBL/GenBank/DDBJ whole genome shotgun (WGS) entry which is preliminary data.</text>
</comment>
<keyword evidence="2" id="KW-1185">Reference proteome</keyword>
<proteinExistence type="predicted"/>
<accession>A0A176S7W2</accession>
<sequence length="54" mass="5795">MISSKQRPCRPCAQHGCGGGEWSECLNDIAVDEVFAAVDQLCSELGKQKKGVTI</sequence>
<organism evidence="1 2">
    <name type="scientific">Candidatus Thiomargarita nelsonii</name>
    <dbReference type="NCBI Taxonomy" id="1003181"/>
    <lineage>
        <taxon>Bacteria</taxon>
        <taxon>Pseudomonadati</taxon>
        <taxon>Pseudomonadota</taxon>
        <taxon>Gammaproteobacteria</taxon>
        <taxon>Thiotrichales</taxon>
        <taxon>Thiotrichaceae</taxon>
        <taxon>Thiomargarita</taxon>
    </lineage>
</organism>
<protein>
    <submittedName>
        <fullName evidence="1">Uncharacterized protein</fullName>
    </submittedName>
</protein>
<name>A0A176S7W2_9GAMM</name>
<dbReference type="Proteomes" id="UP000076962">
    <property type="component" value="Unassembled WGS sequence"/>
</dbReference>
<reference evidence="1 2" key="1">
    <citation type="submission" date="2016-05" db="EMBL/GenBank/DDBJ databases">
        <title>Single-cell genome of chain-forming Candidatus Thiomargarita nelsonii and comparison to other large sulfur-oxidizing bacteria.</title>
        <authorList>
            <person name="Winkel M."/>
            <person name="Salman V."/>
            <person name="Woyke T."/>
            <person name="Schulz-Vogt H."/>
            <person name="Richter M."/>
            <person name="Flood B."/>
            <person name="Bailey J."/>
            <person name="Amann R."/>
            <person name="Mussmann M."/>
        </authorList>
    </citation>
    <scope>NUCLEOTIDE SEQUENCE [LARGE SCALE GENOMIC DNA]</scope>
    <source>
        <strain evidence="1 2">THI036</strain>
    </source>
</reference>